<reference evidence="2" key="1">
    <citation type="submission" date="2020-06" db="EMBL/GenBank/DDBJ databases">
        <title>WGS assembly of Ceratodon purpureus strain R40.</title>
        <authorList>
            <person name="Carey S.B."/>
            <person name="Jenkins J."/>
            <person name="Shu S."/>
            <person name="Lovell J.T."/>
            <person name="Sreedasyam A."/>
            <person name="Maumus F."/>
            <person name="Tiley G.P."/>
            <person name="Fernandez-Pozo N."/>
            <person name="Barry K."/>
            <person name="Chen C."/>
            <person name="Wang M."/>
            <person name="Lipzen A."/>
            <person name="Daum C."/>
            <person name="Saski C.A."/>
            <person name="Payton A.C."/>
            <person name="Mcbreen J.C."/>
            <person name="Conrad R.E."/>
            <person name="Kollar L.M."/>
            <person name="Olsson S."/>
            <person name="Huttunen S."/>
            <person name="Landis J.B."/>
            <person name="Wickett N.J."/>
            <person name="Johnson M.G."/>
            <person name="Rensing S.A."/>
            <person name="Grimwood J."/>
            <person name="Schmutz J."/>
            <person name="Mcdaniel S.F."/>
        </authorList>
    </citation>
    <scope>NUCLEOTIDE SEQUENCE</scope>
    <source>
        <strain evidence="2">R40</strain>
    </source>
</reference>
<keyword evidence="3" id="KW-1185">Reference proteome</keyword>
<name>A0A8T0J0Q2_CERPU</name>
<sequence>MRGALHRRDREFTHRSGGSADRKAPESERGGASRCHWCKWRRRMPEEAFLLIGLVRVVGWRRCVAYLFPSSGALVGDEVGVEVVLLLCMYRRGSGPHRWKRGLREW</sequence>
<proteinExistence type="predicted"/>
<accession>A0A8T0J0Q2</accession>
<dbReference type="Proteomes" id="UP000822688">
    <property type="component" value="Chromosome 2"/>
</dbReference>
<gene>
    <name evidence="2" type="ORF">KC19_2G254900</name>
</gene>
<evidence type="ECO:0000256" key="1">
    <source>
        <dbReference type="SAM" id="MobiDB-lite"/>
    </source>
</evidence>
<organism evidence="2 3">
    <name type="scientific">Ceratodon purpureus</name>
    <name type="common">Fire moss</name>
    <name type="synonym">Dicranum purpureum</name>
    <dbReference type="NCBI Taxonomy" id="3225"/>
    <lineage>
        <taxon>Eukaryota</taxon>
        <taxon>Viridiplantae</taxon>
        <taxon>Streptophyta</taxon>
        <taxon>Embryophyta</taxon>
        <taxon>Bryophyta</taxon>
        <taxon>Bryophytina</taxon>
        <taxon>Bryopsida</taxon>
        <taxon>Dicranidae</taxon>
        <taxon>Pseudoditrichales</taxon>
        <taxon>Ditrichaceae</taxon>
        <taxon>Ceratodon</taxon>
    </lineage>
</organism>
<dbReference type="EMBL" id="CM026422">
    <property type="protein sequence ID" value="KAG0588596.1"/>
    <property type="molecule type" value="Genomic_DNA"/>
</dbReference>
<evidence type="ECO:0000313" key="3">
    <source>
        <dbReference type="Proteomes" id="UP000822688"/>
    </source>
</evidence>
<feature type="region of interest" description="Disordered" evidence="1">
    <location>
        <begin position="1"/>
        <end position="33"/>
    </location>
</feature>
<evidence type="ECO:0000313" key="2">
    <source>
        <dbReference type="EMBL" id="KAG0588596.1"/>
    </source>
</evidence>
<feature type="compositionally biased region" description="Basic and acidic residues" evidence="1">
    <location>
        <begin position="1"/>
        <end position="31"/>
    </location>
</feature>
<comment type="caution">
    <text evidence="2">The sequence shown here is derived from an EMBL/GenBank/DDBJ whole genome shotgun (WGS) entry which is preliminary data.</text>
</comment>
<dbReference type="AlphaFoldDB" id="A0A8T0J0Q2"/>
<protein>
    <submittedName>
        <fullName evidence="2">Uncharacterized protein</fullName>
    </submittedName>
</protein>